<evidence type="ECO:0000313" key="2">
    <source>
        <dbReference type="EMBL" id="JAQ18121.1"/>
    </source>
</evidence>
<evidence type="ECO:0000259" key="1">
    <source>
        <dbReference type="PROSITE" id="PS50206"/>
    </source>
</evidence>
<feature type="non-terminal residue" evidence="2">
    <location>
        <position position="1"/>
    </location>
</feature>
<dbReference type="InterPro" id="IPR036873">
    <property type="entry name" value="Rhodanese-like_dom_sf"/>
</dbReference>
<dbReference type="CDD" id="cd01446">
    <property type="entry name" value="DSP_MapKP"/>
    <property type="match status" value="1"/>
</dbReference>
<sequence length="263" mass="28818">HGQVQHCHVYCLVAVESSVFTQYSSILGFPLSKMNQIRRFKLIRLYRSDLVQQTTKLKSGNMVGEVTTAKGGGGGGGDMSSAAAGWWDGGNGGRREGLRLSLNRSLSEPGPPKRCKVDTISLPTSPCVENAVLRREVLSLLRKVTPEVLAGWMATVSPPPLIVDCRPFIAYNVSHIRGAVNVSCSDRISRRRLEQGKATLADLATTRIGKELLRKRGFKEVIVYDEATADSERLPSNLFLVINSLIDDQREPILLIGGLKEFS</sequence>
<dbReference type="Pfam" id="PF00581">
    <property type="entry name" value="Rhodanese"/>
    <property type="match status" value="1"/>
</dbReference>
<dbReference type="SUPFAM" id="SSF52821">
    <property type="entry name" value="Rhodanese/Cell cycle control phosphatase"/>
    <property type="match status" value="1"/>
</dbReference>
<organism evidence="2">
    <name type="scientific">Lygus hesperus</name>
    <name type="common">Western plant bug</name>
    <dbReference type="NCBI Taxonomy" id="30085"/>
    <lineage>
        <taxon>Eukaryota</taxon>
        <taxon>Metazoa</taxon>
        <taxon>Ecdysozoa</taxon>
        <taxon>Arthropoda</taxon>
        <taxon>Hexapoda</taxon>
        <taxon>Insecta</taxon>
        <taxon>Pterygota</taxon>
        <taxon>Neoptera</taxon>
        <taxon>Paraneoptera</taxon>
        <taxon>Hemiptera</taxon>
        <taxon>Heteroptera</taxon>
        <taxon>Panheteroptera</taxon>
        <taxon>Cimicomorpha</taxon>
        <taxon>Miridae</taxon>
        <taxon>Mirini</taxon>
        <taxon>Lygus</taxon>
    </lineage>
</organism>
<dbReference type="SMART" id="SM00450">
    <property type="entry name" value="RHOD"/>
    <property type="match status" value="1"/>
</dbReference>
<feature type="non-terminal residue" evidence="2">
    <location>
        <position position="263"/>
    </location>
</feature>
<dbReference type="EMBL" id="GDHC01000508">
    <property type="protein sequence ID" value="JAQ18121.1"/>
    <property type="molecule type" value="Transcribed_RNA"/>
</dbReference>
<dbReference type="AlphaFoldDB" id="A0A146ME66"/>
<protein>
    <submittedName>
        <fullName evidence="2">Dual specificity protein phosphatase 10</fullName>
    </submittedName>
</protein>
<gene>
    <name evidence="2" type="primary">DUSP10_1</name>
    <name evidence="2" type="ORF">g.17131</name>
</gene>
<reference evidence="2" key="1">
    <citation type="journal article" date="2016" name="Gigascience">
        <title>De novo construction of an expanded transcriptome assembly for the western tarnished plant bug, Lygus hesperus.</title>
        <authorList>
            <person name="Tassone E.E."/>
            <person name="Geib S.M."/>
            <person name="Hall B."/>
            <person name="Fabrick J.A."/>
            <person name="Brent C.S."/>
            <person name="Hull J.J."/>
        </authorList>
    </citation>
    <scope>NUCLEOTIDE SEQUENCE</scope>
</reference>
<feature type="domain" description="Rhodanese" evidence="1">
    <location>
        <begin position="156"/>
        <end position="233"/>
    </location>
</feature>
<dbReference type="PROSITE" id="PS50206">
    <property type="entry name" value="RHODANESE_3"/>
    <property type="match status" value="1"/>
</dbReference>
<proteinExistence type="predicted"/>
<dbReference type="InterPro" id="IPR001763">
    <property type="entry name" value="Rhodanese-like_dom"/>
</dbReference>
<name>A0A146ME66_LYGHE</name>
<accession>A0A146ME66</accession>
<dbReference type="Gene3D" id="3.40.250.10">
    <property type="entry name" value="Rhodanese-like domain"/>
    <property type="match status" value="1"/>
</dbReference>